<evidence type="ECO:0000313" key="1">
    <source>
        <dbReference type="EMBL" id="MED4400637.1"/>
    </source>
</evidence>
<evidence type="ECO:0000313" key="2">
    <source>
        <dbReference type="Proteomes" id="UP001342826"/>
    </source>
</evidence>
<comment type="caution">
    <text evidence="1">The sequence shown here is derived from an EMBL/GenBank/DDBJ whole genome shotgun (WGS) entry which is preliminary data.</text>
</comment>
<dbReference type="Pfam" id="PF10782">
    <property type="entry name" value="zf-C2HCIx2C"/>
    <property type="match status" value="1"/>
</dbReference>
<accession>A0ABU6NW78</accession>
<name>A0ABU6NW78_9BACI</name>
<reference evidence="1 2" key="1">
    <citation type="submission" date="2023-03" db="EMBL/GenBank/DDBJ databases">
        <title>Bacillus Genome Sequencing.</title>
        <authorList>
            <person name="Dunlap C."/>
        </authorList>
    </citation>
    <scope>NUCLEOTIDE SEQUENCE [LARGE SCALE GENOMIC DNA]</scope>
    <source>
        <strain evidence="1 2">NRS-1717</strain>
    </source>
</reference>
<keyword evidence="2" id="KW-1185">Reference proteome</keyword>
<dbReference type="RefSeq" id="WP_066232874.1">
    <property type="nucleotide sequence ID" value="NZ_JARSOS010000027.1"/>
</dbReference>
<gene>
    <name evidence="1" type="ORF">P9271_04750</name>
</gene>
<dbReference type="GeneID" id="301142275"/>
<dbReference type="InterPro" id="IPR019718">
    <property type="entry name" value="DUF2602"/>
</dbReference>
<dbReference type="GO" id="GO:0008270">
    <property type="term" value="F:zinc ion binding"/>
    <property type="evidence" value="ECO:0007669"/>
    <property type="project" value="UniProtKB-KW"/>
</dbReference>
<organism evidence="1 2">
    <name type="scientific">Metabacillus fastidiosus</name>
    <dbReference type="NCBI Taxonomy" id="1458"/>
    <lineage>
        <taxon>Bacteria</taxon>
        <taxon>Bacillati</taxon>
        <taxon>Bacillota</taxon>
        <taxon>Bacilli</taxon>
        <taxon>Bacillales</taxon>
        <taxon>Bacillaceae</taxon>
        <taxon>Metabacillus</taxon>
    </lineage>
</organism>
<keyword evidence="1" id="KW-0863">Zinc-finger</keyword>
<dbReference type="Proteomes" id="UP001342826">
    <property type="component" value="Unassembled WGS sequence"/>
</dbReference>
<dbReference type="EMBL" id="JARTFS010000005">
    <property type="protein sequence ID" value="MED4400637.1"/>
    <property type="molecule type" value="Genomic_DNA"/>
</dbReference>
<keyword evidence="1" id="KW-0479">Metal-binding</keyword>
<keyword evidence="1" id="KW-0862">Zinc</keyword>
<protein>
    <submittedName>
        <fullName evidence="1">Zinc-finger domain-containing protein</fullName>
    </submittedName>
</protein>
<proteinExistence type="predicted"/>
<sequence length="61" mass="7262">MDKVNKKQTFQEINEIIDTYCTDCFLKKHFRNEYGKSYAHSFCIKECTVGQMIKKYGEKLS</sequence>